<dbReference type="PROSITE" id="PS50297">
    <property type="entry name" value="ANK_REP_REGION"/>
    <property type="match status" value="3"/>
</dbReference>
<evidence type="ECO:0000256" key="4">
    <source>
        <dbReference type="SAM" id="MobiDB-lite"/>
    </source>
</evidence>
<dbReference type="RefSeq" id="XP_031027958.1">
    <property type="nucleotide sequence ID" value="XM_031166314.1"/>
</dbReference>
<dbReference type="Proteomes" id="UP000319731">
    <property type="component" value="Unassembled WGS sequence"/>
</dbReference>
<feature type="repeat" description="ANK" evidence="3">
    <location>
        <begin position="478"/>
        <end position="510"/>
    </location>
</feature>
<organism evidence="5 6">
    <name type="scientific">Synchytrium microbalum</name>
    <dbReference type="NCBI Taxonomy" id="1806994"/>
    <lineage>
        <taxon>Eukaryota</taxon>
        <taxon>Fungi</taxon>
        <taxon>Fungi incertae sedis</taxon>
        <taxon>Chytridiomycota</taxon>
        <taxon>Chytridiomycota incertae sedis</taxon>
        <taxon>Chytridiomycetes</taxon>
        <taxon>Synchytriales</taxon>
        <taxon>Synchytriaceae</taxon>
        <taxon>Synchytrium</taxon>
    </lineage>
</organism>
<dbReference type="EMBL" id="QEAO01000001">
    <property type="protein sequence ID" value="TPX38244.1"/>
    <property type="molecule type" value="Genomic_DNA"/>
</dbReference>
<reference evidence="5 6" key="1">
    <citation type="journal article" date="2019" name="Sci. Rep.">
        <title>Comparative genomics of chytrid fungi reveal insights into the obligate biotrophic and pathogenic lifestyle of Synchytrium endobioticum.</title>
        <authorList>
            <person name="van de Vossenberg B.T.L.H."/>
            <person name="Warris S."/>
            <person name="Nguyen H.D.T."/>
            <person name="van Gent-Pelzer M.P.E."/>
            <person name="Joly D.L."/>
            <person name="van de Geest H.C."/>
            <person name="Bonants P.J.M."/>
            <person name="Smith D.S."/>
            <person name="Levesque C.A."/>
            <person name="van der Lee T.A.J."/>
        </authorList>
    </citation>
    <scope>NUCLEOTIDE SEQUENCE [LARGE SCALE GENOMIC DNA]</scope>
    <source>
        <strain evidence="5 6">JEL517</strain>
    </source>
</reference>
<feature type="repeat" description="ANK" evidence="3">
    <location>
        <begin position="316"/>
        <end position="342"/>
    </location>
</feature>
<protein>
    <recommendedName>
        <fullName evidence="7">Ankyrin</fullName>
    </recommendedName>
</protein>
<keyword evidence="2 3" id="KW-0040">ANK repeat</keyword>
<evidence type="ECO:0000256" key="2">
    <source>
        <dbReference type="ARBA" id="ARBA00023043"/>
    </source>
</evidence>
<dbReference type="AlphaFoldDB" id="A0A507CJ74"/>
<dbReference type="Pfam" id="PF12796">
    <property type="entry name" value="Ank_2"/>
    <property type="match status" value="2"/>
</dbReference>
<dbReference type="STRING" id="1806994.A0A507CJ74"/>
<feature type="region of interest" description="Disordered" evidence="4">
    <location>
        <begin position="1"/>
        <end position="116"/>
    </location>
</feature>
<feature type="compositionally biased region" description="Polar residues" evidence="4">
    <location>
        <begin position="633"/>
        <end position="646"/>
    </location>
</feature>
<keyword evidence="1" id="KW-0677">Repeat</keyword>
<dbReference type="PROSITE" id="PS50088">
    <property type="entry name" value="ANK_REPEAT"/>
    <property type="match status" value="3"/>
</dbReference>
<sequence>MDSMKHNDVGSDLLKNATGLPELPSLKVSTTKSTRRPRSSSLATTIPTTPTSASSPISVTSPSPLSALPSPSIEHSNFDDDNESEYSFMPEYQYGSMSRPSGDNGSGSLRGSTHSSLSPFQLASNGRLVSPRSISFADFCRYDRFLGKQKDGMRALIDAAAREPTAKSDKKKGNKSGSRKNSAFGKMTGFLKQPNKKFKFTRAGALHLLSLAIHDNRTSFACQIIDEIPFDHLIAHRRREASQAFLKAMFNCMESVCIVMLEHGFPANVNDPALEAGPLDLNDFTYPSYFLIAVALGLDHVVRSMIKKANVNQDWYQVRPLHLACSRGNTHTVNLLLDHGASPTKALPLDRLIMMQKLKSPYARKYGKMKSPEANLLQATLPSSTTTASDPKPIAKKAKVPLRASQETLLANFNSMKAILPLELALANGETALAKALIPKTDSKTLAASQVALLLCRDYETSVALCRAGVPMKQLDAFGNGPLHLAARRGDLELVVSLVINKADIDGRGENGWTALHEAISRKELEIVKVLVHLGANVNLATSTGLKPRALGLAMGITLEDLESALDARNPMRPAVAEIVQTVSASTNFLSSSSGHNSRRSVPVVVGAPYVPPSAALLAKRRSGLIQGGVVTNVSHPSLSRSNSRTGSGGISKVSENEADHPDISMPLVQSPSPVRANAEHAEQSPTSPLASNEPPRVDSPIPTPTAPRAGTMRIAQPRARSRLSNG</sequence>
<dbReference type="Gene3D" id="1.25.40.20">
    <property type="entry name" value="Ankyrin repeat-containing domain"/>
    <property type="match status" value="2"/>
</dbReference>
<feature type="compositionally biased region" description="Polar residues" evidence="4">
    <location>
        <begin position="95"/>
        <end position="116"/>
    </location>
</feature>
<gene>
    <name evidence="5" type="ORF">SmJEL517_g00385</name>
</gene>
<evidence type="ECO:0000256" key="3">
    <source>
        <dbReference type="PROSITE-ProRule" id="PRU00023"/>
    </source>
</evidence>
<dbReference type="PRINTS" id="PR01415">
    <property type="entry name" value="ANKYRIN"/>
</dbReference>
<dbReference type="InterPro" id="IPR036770">
    <property type="entry name" value="Ankyrin_rpt-contain_sf"/>
</dbReference>
<dbReference type="InterPro" id="IPR002110">
    <property type="entry name" value="Ankyrin_rpt"/>
</dbReference>
<dbReference type="PANTHER" id="PTHR24171">
    <property type="entry name" value="ANKYRIN REPEAT DOMAIN-CONTAINING PROTEIN 39-RELATED"/>
    <property type="match status" value="1"/>
</dbReference>
<feature type="region of interest" description="Disordered" evidence="4">
    <location>
        <begin position="161"/>
        <end position="186"/>
    </location>
</feature>
<keyword evidence="6" id="KW-1185">Reference proteome</keyword>
<name>A0A507CJ74_9FUNG</name>
<evidence type="ECO:0000313" key="6">
    <source>
        <dbReference type="Proteomes" id="UP000319731"/>
    </source>
</evidence>
<evidence type="ECO:0008006" key="7">
    <source>
        <dbReference type="Google" id="ProtNLM"/>
    </source>
</evidence>
<dbReference type="OrthoDB" id="194358at2759"/>
<evidence type="ECO:0000256" key="1">
    <source>
        <dbReference type="ARBA" id="ARBA00022737"/>
    </source>
</evidence>
<comment type="caution">
    <text evidence="5">The sequence shown here is derived from an EMBL/GenBank/DDBJ whole genome shotgun (WGS) entry which is preliminary data.</text>
</comment>
<feature type="compositionally biased region" description="Basic residues" evidence="4">
    <location>
        <begin position="169"/>
        <end position="178"/>
    </location>
</feature>
<accession>A0A507CJ74</accession>
<dbReference type="GeneID" id="42001611"/>
<evidence type="ECO:0000313" key="5">
    <source>
        <dbReference type="EMBL" id="TPX38244.1"/>
    </source>
</evidence>
<proteinExistence type="predicted"/>
<dbReference type="SMART" id="SM00248">
    <property type="entry name" value="ANK"/>
    <property type="match status" value="4"/>
</dbReference>
<feature type="compositionally biased region" description="Low complexity" evidence="4">
    <location>
        <begin position="39"/>
        <end position="72"/>
    </location>
</feature>
<dbReference type="SUPFAM" id="SSF48403">
    <property type="entry name" value="Ankyrin repeat"/>
    <property type="match status" value="1"/>
</dbReference>
<feature type="repeat" description="ANK" evidence="3">
    <location>
        <begin position="511"/>
        <end position="543"/>
    </location>
</feature>
<feature type="region of interest" description="Disordered" evidence="4">
    <location>
        <begin position="633"/>
        <end position="727"/>
    </location>
</feature>